<dbReference type="SUPFAM" id="SSF55785">
    <property type="entry name" value="PYP-like sensor domain (PAS domain)"/>
    <property type="match status" value="1"/>
</dbReference>
<dbReference type="CDD" id="cd00082">
    <property type="entry name" value="HisKA"/>
    <property type="match status" value="1"/>
</dbReference>
<sequence>MTSLPLPQLFDIVPDALVLVDDKGRIVRANANAERLFGHASGAMVGMEIEALMPAGMRGRHLVHRERYMASPRVRPMGQSDQSLVGQRADGQQFPVEIALSPIDTEAGRHYLASVRDVSESQRARQMMVRARYDALIARLGQMALESTGEEQVVPTLPPLLAEELPVDLAVLALKGRHEAPLDVMASRHIDAASFADTLHRHWSAFAGAMPADRAVMLTRSQLALLGSTDEGVASGAAALLRDRDRPIGLLLALSSTPRYFHHDALHLIQSAATLVASMLQRKRTEEQLAHAQRLDAVGQLTGGIAHDFNNLLTVVSGSLQLLQEEYGERPEALDLIDGALHSVKRGAELTSKLLSFARRQALSPRPVLPEPLVHDLGIMLQRTLGEAFCLTIECPTVIPPAYVDPTQLETALINLVLNARDAMPDGGDITLQVGECWVRPQEASDLPAGHYVVIHVRDTGSGMSPDVARRAIEPFFTTKPPGRGSGLGLSMVYGFVRQSNGTLRVQSEPGRGTTMSLYLPVARSAPVPGPHEPSTVRGNGETVLVVEDDPGVRRIAVAFLRSAGYRTLEAADAESALKTFDDSDEVAVLFSDIMLGSGMSGRTLAESLRARSPRIGIVLTTGYDDTSEAARSMEAAHVLIRKPYQREQLLFAVRRAAT</sequence>
<dbReference type="InterPro" id="IPR035965">
    <property type="entry name" value="PAS-like_dom_sf"/>
</dbReference>
<dbReference type="InterPro" id="IPR000700">
    <property type="entry name" value="PAS-assoc_C"/>
</dbReference>
<dbReference type="InterPro" id="IPR000014">
    <property type="entry name" value="PAS"/>
</dbReference>
<dbReference type="NCBIfam" id="TIGR00229">
    <property type="entry name" value="sensory_box"/>
    <property type="match status" value="1"/>
</dbReference>
<evidence type="ECO:0000313" key="10">
    <source>
        <dbReference type="Proteomes" id="UP001233535"/>
    </source>
</evidence>
<dbReference type="EMBL" id="JARUHG010000001">
    <property type="protein sequence ID" value="MDR0181981.1"/>
    <property type="molecule type" value="Genomic_DNA"/>
</dbReference>
<dbReference type="Proteomes" id="UP001233535">
    <property type="component" value="Unassembled WGS sequence"/>
</dbReference>
<dbReference type="InterPro" id="IPR003661">
    <property type="entry name" value="HisK_dim/P_dom"/>
</dbReference>
<evidence type="ECO:0000256" key="2">
    <source>
        <dbReference type="ARBA" id="ARBA00012438"/>
    </source>
</evidence>
<dbReference type="Gene3D" id="1.10.287.130">
    <property type="match status" value="1"/>
</dbReference>
<dbReference type="SMART" id="SM00091">
    <property type="entry name" value="PAS"/>
    <property type="match status" value="1"/>
</dbReference>
<feature type="domain" description="PAS" evidence="7">
    <location>
        <begin position="2"/>
        <end position="54"/>
    </location>
</feature>
<dbReference type="InterPro" id="IPR011006">
    <property type="entry name" value="CheY-like_superfamily"/>
</dbReference>
<dbReference type="Gene3D" id="3.40.50.2300">
    <property type="match status" value="1"/>
</dbReference>
<proteinExistence type="predicted"/>
<dbReference type="SUPFAM" id="SSF52172">
    <property type="entry name" value="CheY-like"/>
    <property type="match status" value="1"/>
</dbReference>
<feature type="domain" description="PAC" evidence="8">
    <location>
        <begin position="78"/>
        <end position="130"/>
    </location>
</feature>
<evidence type="ECO:0000259" key="8">
    <source>
        <dbReference type="PROSITE" id="PS50113"/>
    </source>
</evidence>
<dbReference type="SMART" id="SM00387">
    <property type="entry name" value="HATPase_c"/>
    <property type="match status" value="1"/>
</dbReference>
<reference evidence="9 10" key="1">
    <citation type="submission" date="2023-04" db="EMBL/GenBank/DDBJ databases">
        <title>Lysobacter sp. strain UC isolated from soil sample.</title>
        <authorList>
            <person name="Choksket S."/>
            <person name="Harshvardhan F."/>
            <person name="Rana R."/>
            <person name="Patil P.B."/>
            <person name="Korpole S."/>
        </authorList>
    </citation>
    <scope>NUCLEOTIDE SEQUENCE [LARGE SCALE GENOMIC DNA]</scope>
    <source>
        <strain evidence="9 10">UC</strain>
    </source>
</reference>
<dbReference type="InterPro" id="IPR036890">
    <property type="entry name" value="HATPase_C_sf"/>
</dbReference>
<dbReference type="InterPro" id="IPR029016">
    <property type="entry name" value="GAF-like_dom_sf"/>
</dbReference>
<feature type="modified residue" description="4-aspartylphosphate" evidence="4">
    <location>
        <position position="593"/>
    </location>
</feature>
<comment type="caution">
    <text evidence="9">The sequence shown here is derived from an EMBL/GenBank/DDBJ whole genome shotgun (WGS) entry which is preliminary data.</text>
</comment>
<dbReference type="RefSeq" id="WP_309261144.1">
    <property type="nucleotide sequence ID" value="NZ_JARUHG010000001.1"/>
</dbReference>
<dbReference type="SMART" id="SM00388">
    <property type="entry name" value="HisKA"/>
    <property type="match status" value="1"/>
</dbReference>
<dbReference type="Pfam" id="PF00512">
    <property type="entry name" value="HisKA"/>
    <property type="match status" value="1"/>
</dbReference>
<protein>
    <recommendedName>
        <fullName evidence="2">histidine kinase</fullName>
        <ecNumber evidence="2">2.7.13.3</ecNumber>
    </recommendedName>
</protein>
<evidence type="ECO:0000256" key="4">
    <source>
        <dbReference type="PROSITE-ProRule" id="PRU00169"/>
    </source>
</evidence>
<dbReference type="Pfam" id="PF00072">
    <property type="entry name" value="Response_reg"/>
    <property type="match status" value="1"/>
</dbReference>
<dbReference type="PROSITE" id="PS50113">
    <property type="entry name" value="PAC"/>
    <property type="match status" value="1"/>
</dbReference>
<dbReference type="Gene3D" id="3.30.450.40">
    <property type="match status" value="1"/>
</dbReference>
<dbReference type="InterPro" id="IPR036097">
    <property type="entry name" value="HisK_dim/P_sf"/>
</dbReference>
<dbReference type="EC" id="2.7.13.3" evidence="2"/>
<comment type="catalytic activity">
    <reaction evidence="1">
        <text>ATP + protein L-histidine = ADP + protein N-phospho-L-histidine.</text>
        <dbReference type="EC" id="2.7.13.3"/>
    </reaction>
</comment>
<evidence type="ECO:0000259" key="7">
    <source>
        <dbReference type="PROSITE" id="PS50112"/>
    </source>
</evidence>
<evidence type="ECO:0000259" key="6">
    <source>
        <dbReference type="PROSITE" id="PS50110"/>
    </source>
</evidence>
<keyword evidence="3 4" id="KW-0597">Phosphoprotein</keyword>
<dbReference type="SUPFAM" id="SSF55874">
    <property type="entry name" value="ATPase domain of HSP90 chaperone/DNA topoisomerase II/histidine kinase"/>
    <property type="match status" value="1"/>
</dbReference>
<dbReference type="Gene3D" id="3.30.565.10">
    <property type="entry name" value="Histidine kinase-like ATPase, C-terminal domain"/>
    <property type="match status" value="1"/>
</dbReference>
<dbReference type="Pfam" id="PF02518">
    <property type="entry name" value="HATPase_c"/>
    <property type="match status" value="1"/>
</dbReference>
<dbReference type="PANTHER" id="PTHR43065">
    <property type="entry name" value="SENSOR HISTIDINE KINASE"/>
    <property type="match status" value="1"/>
</dbReference>
<dbReference type="SUPFAM" id="SSF55781">
    <property type="entry name" value="GAF domain-like"/>
    <property type="match status" value="1"/>
</dbReference>
<evidence type="ECO:0000256" key="3">
    <source>
        <dbReference type="ARBA" id="ARBA00022553"/>
    </source>
</evidence>
<dbReference type="PROSITE" id="PS50110">
    <property type="entry name" value="RESPONSE_REGULATORY"/>
    <property type="match status" value="1"/>
</dbReference>
<organism evidence="9 10">
    <name type="scientific">Lysobacter arvi</name>
    <dbReference type="NCBI Taxonomy" id="3038776"/>
    <lineage>
        <taxon>Bacteria</taxon>
        <taxon>Pseudomonadati</taxon>
        <taxon>Pseudomonadota</taxon>
        <taxon>Gammaproteobacteria</taxon>
        <taxon>Lysobacterales</taxon>
        <taxon>Lysobacteraceae</taxon>
        <taxon>Lysobacter</taxon>
    </lineage>
</organism>
<dbReference type="InterPro" id="IPR001789">
    <property type="entry name" value="Sig_transdc_resp-reg_receiver"/>
</dbReference>
<dbReference type="SMART" id="SM00448">
    <property type="entry name" value="REC"/>
    <property type="match status" value="1"/>
</dbReference>
<dbReference type="InterPro" id="IPR004358">
    <property type="entry name" value="Sig_transdc_His_kin-like_C"/>
</dbReference>
<keyword evidence="9" id="KW-0547">Nucleotide-binding</keyword>
<feature type="domain" description="Response regulatory" evidence="6">
    <location>
        <begin position="543"/>
        <end position="658"/>
    </location>
</feature>
<name>A0ABU1C9W0_9GAMM</name>
<gene>
    <name evidence="9" type="ORF">P8609_03220</name>
</gene>
<dbReference type="PANTHER" id="PTHR43065:SF42">
    <property type="entry name" value="TWO-COMPONENT SENSOR PPRA"/>
    <property type="match status" value="1"/>
</dbReference>
<dbReference type="PROSITE" id="PS50112">
    <property type="entry name" value="PAS"/>
    <property type="match status" value="1"/>
</dbReference>
<evidence type="ECO:0000259" key="5">
    <source>
        <dbReference type="PROSITE" id="PS50109"/>
    </source>
</evidence>
<dbReference type="InterPro" id="IPR005467">
    <property type="entry name" value="His_kinase_dom"/>
</dbReference>
<dbReference type="GO" id="GO:0005524">
    <property type="term" value="F:ATP binding"/>
    <property type="evidence" value="ECO:0007669"/>
    <property type="project" value="UniProtKB-KW"/>
</dbReference>
<dbReference type="PRINTS" id="PR00344">
    <property type="entry name" value="BCTRLSENSOR"/>
</dbReference>
<keyword evidence="10" id="KW-1185">Reference proteome</keyword>
<keyword evidence="9" id="KW-0067">ATP-binding</keyword>
<evidence type="ECO:0000313" key="9">
    <source>
        <dbReference type="EMBL" id="MDR0181981.1"/>
    </source>
</evidence>
<dbReference type="PROSITE" id="PS50109">
    <property type="entry name" value="HIS_KIN"/>
    <property type="match status" value="1"/>
</dbReference>
<accession>A0ABU1C9W0</accession>
<dbReference type="CDD" id="cd00130">
    <property type="entry name" value="PAS"/>
    <property type="match status" value="1"/>
</dbReference>
<dbReference type="SUPFAM" id="SSF47384">
    <property type="entry name" value="Homodimeric domain of signal transducing histidine kinase"/>
    <property type="match status" value="1"/>
</dbReference>
<evidence type="ECO:0000256" key="1">
    <source>
        <dbReference type="ARBA" id="ARBA00000085"/>
    </source>
</evidence>
<dbReference type="Pfam" id="PF13426">
    <property type="entry name" value="PAS_9"/>
    <property type="match status" value="1"/>
</dbReference>
<dbReference type="Gene3D" id="3.30.450.20">
    <property type="entry name" value="PAS domain"/>
    <property type="match status" value="1"/>
</dbReference>
<feature type="domain" description="Histidine kinase" evidence="5">
    <location>
        <begin position="304"/>
        <end position="524"/>
    </location>
</feature>
<dbReference type="InterPro" id="IPR003594">
    <property type="entry name" value="HATPase_dom"/>
</dbReference>